<dbReference type="SUPFAM" id="SSF56112">
    <property type="entry name" value="Protein kinase-like (PK-like)"/>
    <property type="match status" value="1"/>
</dbReference>
<evidence type="ECO:0000256" key="4">
    <source>
        <dbReference type="ARBA" id="ARBA00022679"/>
    </source>
</evidence>
<evidence type="ECO:0000259" key="13">
    <source>
        <dbReference type="PROSITE" id="PS50011"/>
    </source>
</evidence>
<dbReference type="GO" id="GO:0005776">
    <property type="term" value="C:autophagosome"/>
    <property type="evidence" value="ECO:0007669"/>
    <property type="project" value="TreeGrafter"/>
</dbReference>
<dbReference type="VEuPathDB" id="FungiDB:MCYG_04341"/>
<dbReference type="GO" id="GO:0034045">
    <property type="term" value="C:phagophore assembly site membrane"/>
    <property type="evidence" value="ECO:0007669"/>
    <property type="project" value="UniProtKB-SubCell"/>
</dbReference>
<dbReference type="AlphaFoldDB" id="C5FPK6"/>
<dbReference type="CDD" id="cd00180">
    <property type="entry name" value="PKc"/>
    <property type="match status" value="1"/>
</dbReference>
<organism evidence="14 15">
    <name type="scientific">Arthroderma otae (strain ATCC MYA-4605 / CBS 113480)</name>
    <name type="common">Microsporum canis</name>
    <dbReference type="NCBI Taxonomy" id="554155"/>
    <lineage>
        <taxon>Eukaryota</taxon>
        <taxon>Fungi</taxon>
        <taxon>Dikarya</taxon>
        <taxon>Ascomycota</taxon>
        <taxon>Pezizomycotina</taxon>
        <taxon>Eurotiomycetes</taxon>
        <taxon>Eurotiomycetidae</taxon>
        <taxon>Onygenales</taxon>
        <taxon>Arthrodermataceae</taxon>
        <taxon>Microsporum</taxon>
    </lineage>
</organism>
<evidence type="ECO:0000256" key="6">
    <source>
        <dbReference type="ARBA" id="ARBA00022777"/>
    </source>
</evidence>
<dbReference type="Proteomes" id="UP000002035">
    <property type="component" value="Unassembled WGS sequence"/>
</dbReference>
<evidence type="ECO:0000313" key="14">
    <source>
        <dbReference type="EMBL" id="EEQ31522.1"/>
    </source>
</evidence>
<evidence type="ECO:0000256" key="2">
    <source>
        <dbReference type="ARBA" id="ARBA00012513"/>
    </source>
</evidence>
<dbReference type="eggNOG" id="KOG0582">
    <property type="taxonomic scope" value="Eukaryota"/>
</dbReference>
<dbReference type="GO" id="GO:0004674">
    <property type="term" value="F:protein serine/threonine kinase activity"/>
    <property type="evidence" value="ECO:0007669"/>
    <property type="project" value="UniProtKB-KW"/>
</dbReference>
<comment type="catalytic activity">
    <reaction evidence="9">
        <text>L-threonyl-[protein] + ATP = O-phospho-L-threonyl-[protein] + ADP + H(+)</text>
        <dbReference type="Rhea" id="RHEA:46608"/>
        <dbReference type="Rhea" id="RHEA-COMP:11060"/>
        <dbReference type="Rhea" id="RHEA-COMP:11605"/>
        <dbReference type="ChEBI" id="CHEBI:15378"/>
        <dbReference type="ChEBI" id="CHEBI:30013"/>
        <dbReference type="ChEBI" id="CHEBI:30616"/>
        <dbReference type="ChEBI" id="CHEBI:61977"/>
        <dbReference type="ChEBI" id="CHEBI:456216"/>
        <dbReference type="EC" id="2.7.11.1"/>
    </reaction>
</comment>
<evidence type="ECO:0000256" key="1">
    <source>
        <dbReference type="ARBA" id="ARBA00004623"/>
    </source>
</evidence>
<dbReference type="EC" id="2.7.11.1" evidence="2"/>
<dbReference type="Gene3D" id="3.30.200.20">
    <property type="entry name" value="Phosphorylase Kinase, domain 1"/>
    <property type="match status" value="1"/>
</dbReference>
<dbReference type="GO" id="GO:0005524">
    <property type="term" value="F:ATP binding"/>
    <property type="evidence" value="ECO:0007669"/>
    <property type="project" value="UniProtKB-UniRule"/>
</dbReference>
<evidence type="ECO:0000256" key="7">
    <source>
        <dbReference type="ARBA" id="ARBA00022840"/>
    </source>
</evidence>
<accession>C5FPK6</accession>
<dbReference type="HOGENOM" id="CLU_036828_0_0_1"/>
<dbReference type="STRING" id="554155.C5FPK6"/>
<dbReference type="PROSITE" id="PS00107">
    <property type="entry name" value="PROTEIN_KINASE_ATP"/>
    <property type="match status" value="1"/>
</dbReference>
<dbReference type="InterPro" id="IPR011009">
    <property type="entry name" value="Kinase-like_dom_sf"/>
</dbReference>
<evidence type="ECO:0000256" key="3">
    <source>
        <dbReference type="ARBA" id="ARBA00022527"/>
    </source>
</evidence>
<reference evidence="15" key="1">
    <citation type="journal article" date="2012" name="MBio">
        <title>Comparative genome analysis of Trichophyton rubrum and related dermatophytes reveals candidate genes involved in infection.</title>
        <authorList>
            <person name="Martinez D.A."/>
            <person name="Oliver B.G."/>
            <person name="Graeser Y."/>
            <person name="Goldberg J.M."/>
            <person name="Li W."/>
            <person name="Martinez-Rossi N.M."/>
            <person name="Monod M."/>
            <person name="Shelest E."/>
            <person name="Barton R.C."/>
            <person name="Birch E."/>
            <person name="Brakhage A.A."/>
            <person name="Chen Z."/>
            <person name="Gurr S.J."/>
            <person name="Heiman D."/>
            <person name="Heitman J."/>
            <person name="Kosti I."/>
            <person name="Rossi A."/>
            <person name="Saif S."/>
            <person name="Samalova M."/>
            <person name="Saunders C.W."/>
            <person name="Shea T."/>
            <person name="Summerbell R.C."/>
            <person name="Xu J."/>
            <person name="Young S."/>
            <person name="Zeng Q."/>
            <person name="Birren B.W."/>
            <person name="Cuomo C.A."/>
            <person name="White T.C."/>
        </authorList>
    </citation>
    <scope>NUCLEOTIDE SEQUENCE [LARGE SCALE GENOMIC DNA]</scope>
    <source>
        <strain evidence="15">ATCC MYA-4605 / CBS 113480</strain>
    </source>
</reference>
<dbReference type="PANTHER" id="PTHR24348">
    <property type="entry name" value="SERINE/THREONINE-PROTEIN KINASE UNC-51-RELATED"/>
    <property type="match status" value="1"/>
</dbReference>
<dbReference type="EMBL" id="DS995704">
    <property type="protein sequence ID" value="EEQ31522.1"/>
    <property type="molecule type" value="Genomic_DNA"/>
</dbReference>
<evidence type="ECO:0000256" key="12">
    <source>
        <dbReference type="SAM" id="MobiDB-lite"/>
    </source>
</evidence>
<dbReference type="Gene3D" id="1.10.510.10">
    <property type="entry name" value="Transferase(Phosphotransferase) domain 1"/>
    <property type="match status" value="1"/>
</dbReference>
<feature type="domain" description="Protein kinase" evidence="13">
    <location>
        <begin position="231"/>
        <end position="492"/>
    </location>
</feature>
<gene>
    <name evidence="14" type="ORF">MCYG_04341</name>
</gene>
<keyword evidence="15" id="KW-1185">Reference proteome</keyword>
<evidence type="ECO:0000256" key="9">
    <source>
        <dbReference type="ARBA" id="ARBA00047899"/>
    </source>
</evidence>
<keyword evidence="5 11" id="KW-0547">Nucleotide-binding</keyword>
<name>C5FPK6_ARTOC</name>
<dbReference type="OrthoDB" id="4206567at2759"/>
<dbReference type="GO" id="GO:0000045">
    <property type="term" value="P:autophagosome assembly"/>
    <property type="evidence" value="ECO:0007669"/>
    <property type="project" value="TreeGrafter"/>
</dbReference>
<proteinExistence type="predicted"/>
<evidence type="ECO:0000256" key="11">
    <source>
        <dbReference type="PROSITE-ProRule" id="PRU10141"/>
    </source>
</evidence>
<dbReference type="InterPro" id="IPR017441">
    <property type="entry name" value="Protein_kinase_ATP_BS"/>
</dbReference>
<dbReference type="InterPro" id="IPR045269">
    <property type="entry name" value="Atg1-like"/>
</dbReference>
<sequence length="492" mass="55656">MEPPSSNAFAKLIPSNTAAKLAFHAMYEDASQPDKKNMFAYPEQQYDKGALLYRLQEDKAHEETDNSDSLTDPDTDTEKTMKQRGMIWVGWLTLHLHPKPNKPTRGWTIGKGGRRGVDIDYLLPRYLANIRAYHARFNFHGKTGYLFISKTSNAISAELSVNGKDVNGGEQFSLNQSPMHVRVGDLGFEFQYTDYASTDSFYRDRQVYMEVSLGITPTPTSSKSLRCFGEWTISNNLGKGAYGKVSSATNYKGEVVAIKVMEYSKRTAYQVNYEIDVLTELHKLAEVKEGDKERLIRLKDTLYQNRDAVYSPTGFEEIALILEPAASATFAHITSPTYKLNYDIPVIASLFHDALLGLNFLHTHNWIHGDLKPGNIGILNNGTRAILLDFGEAVRLEPGERLPTRPGRGGTVNYLAPERELQDYDRLIDVWSMGVIGFEILHGHHPWKLALNPWRSGSRFETLRPIFNEAYRKAIYKIESHTNIGFPVANMY</sequence>
<keyword evidence="3" id="KW-0723">Serine/threonine-protein kinase</keyword>
<dbReference type="PROSITE" id="PS50011">
    <property type="entry name" value="PROTEIN_KINASE_DOM"/>
    <property type="match status" value="1"/>
</dbReference>
<dbReference type="GeneID" id="9226011"/>
<dbReference type="Pfam" id="PF00069">
    <property type="entry name" value="Pkinase"/>
    <property type="match status" value="1"/>
</dbReference>
<feature type="binding site" evidence="11">
    <location>
        <position position="259"/>
    </location>
    <ligand>
        <name>ATP</name>
        <dbReference type="ChEBI" id="CHEBI:30616"/>
    </ligand>
</feature>
<evidence type="ECO:0000313" key="15">
    <source>
        <dbReference type="Proteomes" id="UP000002035"/>
    </source>
</evidence>
<dbReference type="PANTHER" id="PTHR24348:SF22">
    <property type="entry name" value="NON-SPECIFIC SERINE_THREONINE PROTEIN KINASE"/>
    <property type="match status" value="1"/>
</dbReference>
<feature type="region of interest" description="Disordered" evidence="12">
    <location>
        <begin position="60"/>
        <end position="79"/>
    </location>
</feature>
<protein>
    <recommendedName>
        <fullName evidence="2">non-specific serine/threonine protein kinase</fullName>
        <ecNumber evidence="2">2.7.11.1</ecNumber>
    </recommendedName>
    <alternativeName>
        <fullName evidence="8">Autophagy-related protein 1</fullName>
    </alternativeName>
</protein>
<evidence type="ECO:0000256" key="5">
    <source>
        <dbReference type="ARBA" id="ARBA00022741"/>
    </source>
</evidence>
<dbReference type="GO" id="GO:0010506">
    <property type="term" value="P:regulation of autophagy"/>
    <property type="evidence" value="ECO:0007669"/>
    <property type="project" value="InterPro"/>
</dbReference>
<comment type="catalytic activity">
    <reaction evidence="10">
        <text>L-seryl-[protein] + ATP = O-phospho-L-seryl-[protein] + ADP + H(+)</text>
        <dbReference type="Rhea" id="RHEA:17989"/>
        <dbReference type="Rhea" id="RHEA-COMP:9863"/>
        <dbReference type="Rhea" id="RHEA-COMP:11604"/>
        <dbReference type="ChEBI" id="CHEBI:15378"/>
        <dbReference type="ChEBI" id="CHEBI:29999"/>
        <dbReference type="ChEBI" id="CHEBI:30616"/>
        <dbReference type="ChEBI" id="CHEBI:83421"/>
        <dbReference type="ChEBI" id="CHEBI:456216"/>
        <dbReference type="EC" id="2.7.11.1"/>
    </reaction>
</comment>
<keyword evidence="6" id="KW-0418">Kinase</keyword>
<evidence type="ECO:0000256" key="8">
    <source>
        <dbReference type="ARBA" id="ARBA00030237"/>
    </source>
</evidence>
<comment type="subcellular location">
    <subcellularLocation>
        <location evidence="1">Preautophagosomal structure membrane</location>
        <topology evidence="1">Peripheral membrane protein</topology>
    </subcellularLocation>
</comment>
<dbReference type="OMA" id="HEWTAGS"/>
<dbReference type="SMART" id="SM00220">
    <property type="entry name" value="S_TKc"/>
    <property type="match status" value="1"/>
</dbReference>
<keyword evidence="4" id="KW-0808">Transferase</keyword>
<dbReference type="InterPro" id="IPR000719">
    <property type="entry name" value="Prot_kinase_dom"/>
</dbReference>
<keyword evidence="7 11" id="KW-0067">ATP-binding</keyword>
<evidence type="ECO:0000256" key="10">
    <source>
        <dbReference type="ARBA" id="ARBA00048679"/>
    </source>
</evidence>
<dbReference type="GO" id="GO:0005829">
    <property type="term" value="C:cytosol"/>
    <property type="evidence" value="ECO:0007669"/>
    <property type="project" value="TreeGrafter"/>
</dbReference>
<dbReference type="RefSeq" id="XP_002846604.1">
    <property type="nucleotide sequence ID" value="XM_002846558.1"/>
</dbReference>